<dbReference type="GO" id="GO:0015920">
    <property type="term" value="P:lipopolysaccharide transport"/>
    <property type="evidence" value="ECO:0007669"/>
    <property type="project" value="TreeGrafter"/>
</dbReference>
<dbReference type="GO" id="GO:0015774">
    <property type="term" value="P:polysaccharide transport"/>
    <property type="evidence" value="ECO:0007669"/>
    <property type="project" value="UniProtKB-KW"/>
</dbReference>
<evidence type="ECO:0000256" key="3">
    <source>
        <dbReference type="ARBA" id="ARBA00022448"/>
    </source>
</evidence>
<accession>A0A1H1WVI5</accession>
<protein>
    <recommendedName>
        <fullName evidence="11">Transport permease protein</fullName>
    </recommendedName>
</protein>
<keyword evidence="3 11" id="KW-0813">Transport</keyword>
<proteinExistence type="inferred from homology"/>
<dbReference type="EMBL" id="LT629777">
    <property type="protein sequence ID" value="SDT01022.1"/>
    <property type="molecule type" value="Genomic_DNA"/>
</dbReference>
<feature type="transmembrane region" description="Helical" evidence="11">
    <location>
        <begin position="243"/>
        <end position="262"/>
    </location>
</feature>
<reference evidence="14" key="1">
    <citation type="submission" date="2016-10" db="EMBL/GenBank/DDBJ databases">
        <authorList>
            <person name="Varghese N."/>
            <person name="Submissions S."/>
        </authorList>
    </citation>
    <scope>NUCLEOTIDE SEQUENCE [LARGE SCALE GENOMIC DNA]</scope>
    <source>
        <strain evidence="14">ATCC 23835</strain>
    </source>
</reference>
<evidence type="ECO:0000256" key="2">
    <source>
        <dbReference type="ARBA" id="ARBA00007783"/>
    </source>
</evidence>
<evidence type="ECO:0000313" key="14">
    <source>
        <dbReference type="Proteomes" id="UP000199524"/>
    </source>
</evidence>
<feature type="transmembrane region" description="Helical" evidence="11">
    <location>
        <begin position="187"/>
        <end position="205"/>
    </location>
</feature>
<comment type="subcellular location">
    <subcellularLocation>
        <location evidence="11">Cell inner membrane</location>
        <topology evidence="11">Multi-pass membrane protein</topology>
    </subcellularLocation>
    <subcellularLocation>
        <location evidence="1">Cell membrane</location>
        <topology evidence="1">Multi-pass membrane protein</topology>
    </subcellularLocation>
</comment>
<dbReference type="GO" id="GO:0140359">
    <property type="term" value="F:ABC-type transporter activity"/>
    <property type="evidence" value="ECO:0007669"/>
    <property type="project" value="InterPro"/>
</dbReference>
<organism evidence="13 14">
    <name type="scientific">Pseudomonas asplenii</name>
    <dbReference type="NCBI Taxonomy" id="53407"/>
    <lineage>
        <taxon>Bacteria</taxon>
        <taxon>Pseudomonadati</taxon>
        <taxon>Pseudomonadota</taxon>
        <taxon>Gammaproteobacteria</taxon>
        <taxon>Pseudomonadales</taxon>
        <taxon>Pseudomonadaceae</taxon>
        <taxon>Pseudomonas</taxon>
    </lineage>
</organism>
<dbReference type="InterPro" id="IPR013525">
    <property type="entry name" value="ABC2_TM"/>
</dbReference>
<evidence type="ECO:0000256" key="7">
    <source>
        <dbReference type="ARBA" id="ARBA00022903"/>
    </source>
</evidence>
<evidence type="ECO:0000256" key="4">
    <source>
        <dbReference type="ARBA" id="ARBA00022475"/>
    </source>
</evidence>
<evidence type="ECO:0000256" key="8">
    <source>
        <dbReference type="ARBA" id="ARBA00022989"/>
    </source>
</evidence>
<keyword evidence="10 11" id="KW-0472">Membrane</keyword>
<evidence type="ECO:0000256" key="9">
    <source>
        <dbReference type="ARBA" id="ARBA00023047"/>
    </source>
</evidence>
<evidence type="ECO:0000259" key="12">
    <source>
        <dbReference type="PROSITE" id="PS51012"/>
    </source>
</evidence>
<dbReference type="GO" id="GO:0043190">
    <property type="term" value="C:ATP-binding cassette (ABC) transporter complex"/>
    <property type="evidence" value="ECO:0007669"/>
    <property type="project" value="InterPro"/>
</dbReference>
<dbReference type="PANTHER" id="PTHR30413">
    <property type="entry name" value="INNER MEMBRANE TRANSPORT PERMEASE"/>
    <property type="match status" value="1"/>
</dbReference>
<dbReference type="PIRSF" id="PIRSF006648">
    <property type="entry name" value="DrrB"/>
    <property type="match status" value="1"/>
</dbReference>
<dbReference type="PANTHER" id="PTHR30413:SF10">
    <property type="entry name" value="CAPSULE POLYSACCHARIDE EXPORT INNER-MEMBRANE PROTEIN CTRC"/>
    <property type="match status" value="1"/>
</dbReference>
<keyword evidence="5" id="KW-0762">Sugar transport</keyword>
<feature type="transmembrane region" description="Helical" evidence="11">
    <location>
        <begin position="75"/>
        <end position="92"/>
    </location>
</feature>
<dbReference type="InterPro" id="IPR047817">
    <property type="entry name" value="ABC2_TM_bact-type"/>
</dbReference>
<dbReference type="Pfam" id="PF01061">
    <property type="entry name" value="ABC2_membrane"/>
    <property type="match status" value="1"/>
</dbReference>
<keyword evidence="14" id="KW-1185">Reference proteome</keyword>
<name>A0A1H1WVI5_9PSED</name>
<keyword evidence="7" id="KW-0972">Capsule biogenesis/degradation</keyword>
<evidence type="ECO:0000256" key="6">
    <source>
        <dbReference type="ARBA" id="ARBA00022692"/>
    </source>
</evidence>
<dbReference type="PROSITE" id="PS51012">
    <property type="entry name" value="ABC_TM2"/>
    <property type="match status" value="1"/>
</dbReference>
<keyword evidence="8 11" id="KW-1133">Transmembrane helix</keyword>
<comment type="similarity">
    <text evidence="2 11">Belongs to the ABC-2 integral membrane protein family.</text>
</comment>
<keyword evidence="4 11" id="KW-1003">Cell membrane</keyword>
<feature type="transmembrane region" description="Helical" evidence="11">
    <location>
        <begin position="45"/>
        <end position="63"/>
    </location>
</feature>
<feature type="domain" description="ABC transmembrane type-2" evidence="12">
    <location>
        <begin position="39"/>
        <end position="264"/>
    </location>
</feature>
<evidence type="ECO:0000313" key="13">
    <source>
        <dbReference type="EMBL" id="SDT01022.1"/>
    </source>
</evidence>
<evidence type="ECO:0000256" key="11">
    <source>
        <dbReference type="RuleBase" id="RU361157"/>
    </source>
</evidence>
<evidence type="ECO:0000256" key="5">
    <source>
        <dbReference type="ARBA" id="ARBA00022597"/>
    </source>
</evidence>
<dbReference type="Proteomes" id="UP000199524">
    <property type="component" value="Chromosome I"/>
</dbReference>
<dbReference type="PRINTS" id="PR00164">
    <property type="entry name" value="ABC2TRNSPORT"/>
</dbReference>
<sequence length="272" mass="30177">MYELTNKTSDMSSGLWRHRNLILMLARRDIIGRYRGSILGVVWSLMYPLFMLAIYSLVFGGIFKSRWGVGSSSPLEFALILFLGLIVFNLFSESVSRAPGVVAAHASYVNKIVFPLEILPVVLLAGAMFQFLVNLGVWLVFCALLFQIPPLTTLLLPVAILPLLLFTLGVCWVLAALGVYLRDISHLVGVLVTALLFLSPVFYPVTALPERFQHLMALNLLAQVIENVRLVSVWSRLPAPGDWCLSLLLGALVAWLGLRFFLKTRGGFSDVL</sequence>
<gene>
    <name evidence="13" type="ORF">SAMN05216598_3606</name>
</gene>
<evidence type="ECO:0000256" key="1">
    <source>
        <dbReference type="ARBA" id="ARBA00004651"/>
    </source>
</evidence>
<keyword evidence="9" id="KW-0625">Polysaccharide transport</keyword>
<dbReference type="AlphaFoldDB" id="A0A1H1WVI5"/>
<evidence type="ECO:0000256" key="10">
    <source>
        <dbReference type="ARBA" id="ARBA00023136"/>
    </source>
</evidence>
<dbReference type="InterPro" id="IPR000412">
    <property type="entry name" value="ABC_2_transport"/>
</dbReference>
<keyword evidence="6 11" id="KW-0812">Transmembrane</keyword>
<feature type="transmembrane region" description="Helical" evidence="11">
    <location>
        <begin position="158"/>
        <end position="181"/>
    </location>
</feature>
<feature type="transmembrane region" description="Helical" evidence="11">
    <location>
        <begin position="118"/>
        <end position="146"/>
    </location>
</feature>